<feature type="domain" description="Major facilitator superfamily (MFS) profile" evidence="9">
    <location>
        <begin position="20"/>
        <end position="425"/>
    </location>
</feature>
<protein>
    <recommendedName>
        <fullName evidence="8">Bcr/CflA family efflux transporter</fullName>
    </recommendedName>
</protein>
<name>A0A6N8FFA2_9GAMM</name>
<keyword evidence="4" id="KW-1003">Cell membrane</keyword>
<accession>A0A6N8FFA2</accession>
<evidence type="ECO:0000313" key="10">
    <source>
        <dbReference type="EMBL" id="MUH73352.1"/>
    </source>
</evidence>
<dbReference type="InterPro" id="IPR005829">
    <property type="entry name" value="Sugar_transporter_CS"/>
</dbReference>
<dbReference type="CDD" id="cd17320">
    <property type="entry name" value="MFS_MdfA_MDR_like"/>
    <property type="match status" value="1"/>
</dbReference>
<keyword evidence="3 8" id="KW-0813">Transport</keyword>
<dbReference type="Pfam" id="PF07690">
    <property type="entry name" value="MFS_1"/>
    <property type="match status" value="1"/>
</dbReference>
<dbReference type="PANTHER" id="PTHR23502">
    <property type="entry name" value="MAJOR FACILITATOR SUPERFAMILY"/>
    <property type="match status" value="1"/>
</dbReference>
<keyword evidence="11" id="KW-1185">Reference proteome</keyword>
<dbReference type="GO" id="GO:1990961">
    <property type="term" value="P:xenobiotic detoxification by transmembrane export across the plasma membrane"/>
    <property type="evidence" value="ECO:0007669"/>
    <property type="project" value="InterPro"/>
</dbReference>
<dbReference type="PRINTS" id="PR01036">
    <property type="entry name" value="TCRTETB"/>
</dbReference>
<dbReference type="Proteomes" id="UP000439994">
    <property type="component" value="Unassembled WGS sequence"/>
</dbReference>
<keyword evidence="5 8" id="KW-0812">Transmembrane</keyword>
<feature type="transmembrane region" description="Helical" evidence="8">
    <location>
        <begin position="375"/>
        <end position="395"/>
    </location>
</feature>
<evidence type="ECO:0000256" key="2">
    <source>
        <dbReference type="ARBA" id="ARBA00006236"/>
    </source>
</evidence>
<dbReference type="InterPro" id="IPR004812">
    <property type="entry name" value="Efflux_drug-R_Bcr/CmlA"/>
</dbReference>
<evidence type="ECO:0000256" key="4">
    <source>
        <dbReference type="ARBA" id="ARBA00022475"/>
    </source>
</evidence>
<feature type="transmembrane region" description="Helical" evidence="8">
    <location>
        <begin position="115"/>
        <end position="132"/>
    </location>
</feature>
<dbReference type="NCBIfam" id="TIGR00710">
    <property type="entry name" value="efflux_Bcr_CflA"/>
    <property type="match status" value="1"/>
</dbReference>
<evidence type="ECO:0000256" key="3">
    <source>
        <dbReference type="ARBA" id="ARBA00022448"/>
    </source>
</evidence>
<feature type="transmembrane region" description="Helical" evidence="8">
    <location>
        <begin position="60"/>
        <end position="78"/>
    </location>
</feature>
<feature type="transmembrane region" description="Helical" evidence="8">
    <location>
        <begin position="144"/>
        <end position="165"/>
    </location>
</feature>
<dbReference type="PROSITE" id="PS50850">
    <property type="entry name" value="MFS"/>
    <property type="match status" value="1"/>
</dbReference>
<dbReference type="GO" id="GO:0042910">
    <property type="term" value="F:xenobiotic transmembrane transporter activity"/>
    <property type="evidence" value="ECO:0007669"/>
    <property type="project" value="InterPro"/>
</dbReference>
<feature type="transmembrane region" description="Helical" evidence="8">
    <location>
        <begin position="85"/>
        <end position="103"/>
    </location>
</feature>
<dbReference type="InterPro" id="IPR011701">
    <property type="entry name" value="MFS"/>
</dbReference>
<dbReference type="Gene3D" id="1.20.1720.10">
    <property type="entry name" value="Multidrug resistance protein D"/>
    <property type="match status" value="1"/>
</dbReference>
<evidence type="ECO:0000256" key="7">
    <source>
        <dbReference type="ARBA" id="ARBA00023136"/>
    </source>
</evidence>
<dbReference type="PROSITE" id="PS00216">
    <property type="entry name" value="SUGAR_TRANSPORT_1"/>
    <property type="match status" value="1"/>
</dbReference>
<evidence type="ECO:0000259" key="9">
    <source>
        <dbReference type="PROSITE" id="PS50850"/>
    </source>
</evidence>
<evidence type="ECO:0000256" key="1">
    <source>
        <dbReference type="ARBA" id="ARBA00004651"/>
    </source>
</evidence>
<dbReference type="InterPro" id="IPR020846">
    <property type="entry name" value="MFS_dom"/>
</dbReference>
<dbReference type="PANTHER" id="PTHR23502:SF70">
    <property type="entry name" value="BCR_CFLA FAMILY EFFLUX TRANSPORTER"/>
    <property type="match status" value="1"/>
</dbReference>
<dbReference type="SUPFAM" id="SSF103473">
    <property type="entry name" value="MFS general substrate transporter"/>
    <property type="match status" value="1"/>
</dbReference>
<feature type="transmembrane region" description="Helical" evidence="8">
    <location>
        <begin position="312"/>
        <end position="330"/>
    </location>
</feature>
<evidence type="ECO:0000256" key="6">
    <source>
        <dbReference type="ARBA" id="ARBA00022989"/>
    </source>
</evidence>
<dbReference type="GO" id="GO:0005886">
    <property type="term" value="C:plasma membrane"/>
    <property type="evidence" value="ECO:0007669"/>
    <property type="project" value="UniProtKB-SubCell"/>
</dbReference>
<proteinExistence type="inferred from homology"/>
<keyword evidence="7 8" id="KW-0472">Membrane</keyword>
<dbReference type="InterPro" id="IPR036259">
    <property type="entry name" value="MFS_trans_sf"/>
</dbReference>
<sequence>MSYSFSPIVKNNSNLGKKGIVWLMMLFMILNLLPVDIYLPAVQLIATDLNTSVDNVQLGIFFYLISMGVGQLFLGALSDKYGRKPIALVSLFVYILASILATISTNLETLIASRLIQGIGACGCAVTALAVVRDLFDEDESAKIYSILNGAQSIVPALAPLLGGLISVQLGWRYCFALLVVLGAMTFVFTKFKMGETNQSVKLQSLDSGKSSTIGNTVREANTIPPESSSTESNKSFWYILSHANFTPNAIASMASMAFIVQYVVKSPVLLIDNLGLTPTEFSLVFGSNAFLIMFAAFCATKLIGLLSARTTCNIGLLLMGISSAMFFVVPNPESLIQYLLFLSIGSFGFSFSLGSSIGMALAPFPECAGKASSVLGFLQFTVTSIVGIIVGYYFPSGAMSLAITVPAFALVSVLLDFYLNRSSKIKE</sequence>
<comment type="similarity">
    <text evidence="2 8">Belongs to the major facilitator superfamily. Bcr/CmlA family.</text>
</comment>
<dbReference type="RefSeq" id="WP_155696564.1">
    <property type="nucleotide sequence ID" value="NZ_WOCD01000005.1"/>
</dbReference>
<evidence type="ECO:0000256" key="5">
    <source>
        <dbReference type="ARBA" id="ARBA00022692"/>
    </source>
</evidence>
<evidence type="ECO:0000256" key="8">
    <source>
        <dbReference type="RuleBase" id="RU365088"/>
    </source>
</evidence>
<keyword evidence="6 8" id="KW-1133">Transmembrane helix</keyword>
<feature type="transmembrane region" description="Helical" evidence="8">
    <location>
        <begin position="401"/>
        <end position="420"/>
    </location>
</feature>
<dbReference type="OrthoDB" id="9814303at2"/>
<feature type="transmembrane region" description="Helical" evidence="8">
    <location>
        <begin position="336"/>
        <end position="363"/>
    </location>
</feature>
<dbReference type="AlphaFoldDB" id="A0A6N8FFA2"/>
<gene>
    <name evidence="10" type="ORF">GNP35_13165</name>
</gene>
<reference evidence="10 11" key="1">
    <citation type="submission" date="2019-11" db="EMBL/GenBank/DDBJ databases">
        <title>P. haliotis isolates from Z. marina roots.</title>
        <authorList>
            <person name="Cohen M."/>
            <person name="Jospin G."/>
            <person name="Eisen J.A."/>
            <person name="Coil D.A."/>
        </authorList>
    </citation>
    <scope>NUCLEOTIDE SEQUENCE [LARGE SCALE GENOMIC DNA]</scope>
    <source>
        <strain evidence="10 11">UCD-MCMsp1aY</strain>
    </source>
</reference>
<keyword evidence="8" id="KW-0997">Cell inner membrane</keyword>
<feature type="transmembrane region" description="Helical" evidence="8">
    <location>
        <begin position="246"/>
        <end position="265"/>
    </location>
</feature>
<feature type="transmembrane region" description="Helical" evidence="8">
    <location>
        <begin position="171"/>
        <end position="190"/>
    </location>
</feature>
<feature type="transmembrane region" description="Helical" evidence="8">
    <location>
        <begin position="285"/>
        <end position="305"/>
    </location>
</feature>
<evidence type="ECO:0000313" key="11">
    <source>
        <dbReference type="Proteomes" id="UP000439994"/>
    </source>
</evidence>
<organism evidence="10 11">
    <name type="scientific">Psychrosphaera haliotis</name>
    <dbReference type="NCBI Taxonomy" id="555083"/>
    <lineage>
        <taxon>Bacteria</taxon>
        <taxon>Pseudomonadati</taxon>
        <taxon>Pseudomonadota</taxon>
        <taxon>Gammaproteobacteria</taxon>
        <taxon>Alteromonadales</taxon>
        <taxon>Pseudoalteromonadaceae</taxon>
        <taxon>Psychrosphaera</taxon>
    </lineage>
</organism>
<comment type="caution">
    <text evidence="10">The sequence shown here is derived from an EMBL/GenBank/DDBJ whole genome shotgun (WGS) entry which is preliminary data.</text>
</comment>
<feature type="transmembrane region" description="Helical" evidence="8">
    <location>
        <begin position="20"/>
        <end position="40"/>
    </location>
</feature>
<comment type="subcellular location">
    <subcellularLocation>
        <location evidence="8">Cell inner membrane</location>
        <topology evidence="8">Multi-pass membrane protein</topology>
    </subcellularLocation>
    <subcellularLocation>
        <location evidence="1">Cell membrane</location>
        <topology evidence="1">Multi-pass membrane protein</topology>
    </subcellularLocation>
</comment>
<dbReference type="EMBL" id="WOCD01000005">
    <property type="protein sequence ID" value="MUH73352.1"/>
    <property type="molecule type" value="Genomic_DNA"/>
</dbReference>